<dbReference type="Proteomes" id="UP000664521">
    <property type="component" value="Unassembled WGS sequence"/>
</dbReference>
<gene>
    <name evidence="2" type="ORF">HETSPECPRED_001275</name>
</gene>
<dbReference type="EMBL" id="CAJPDS010000012">
    <property type="protein sequence ID" value="CAF9912964.1"/>
    <property type="molecule type" value="Genomic_DNA"/>
</dbReference>
<name>A0A8H3EUN0_9LECA</name>
<comment type="caution">
    <text evidence="2">The sequence shown here is derived from an EMBL/GenBank/DDBJ whole genome shotgun (WGS) entry which is preliminary data.</text>
</comment>
<dbReference type="AlphaFoldDB" id="A0A8H3EUN0"/>
<evidence type="ECO:0000313" key="3">
    <source>
        <dbReference type="Proteomes" id="UP000664521"/>
    </source>
</evidence>
<protein>
    <submittedName>
        <fullName evidence="2">Uncharacterized protein</fullName>
    </submittedName>
</protein>
<feature type="region of interest" description="Disordered" evidence="1">
    <location>
        <begin position="151"/>
        <end position="211"/>
    </location>
</feature>
<feature type="compositionally biased region" description="Basic and acidic residues" evidence="1">
    <location>
        <begin position="173"/>
        <end position="183"/>
    </location>
</feature>
<dbReference type="OrthoDB" id="10372345at2759"/>
<keyword evidence="3" id="KW-1185">Reference proteome</keyword>
<organism evidence="2 3">
    <name type="scientific">Heterodermia speciosa</name>
    <dbReference type="NCBI Taxonomy" id="116794"/>
    <lineage>
        <taxon>Eukaryota</taxon>
        <taxon>Fungi</taxon>
        <taxon>Dikarya</taxon>
        <taxon>Ascomycota</taxon>
        <taxon>Pezizomycotina</taxon>
        <taxon>Lecanoromycetes</taxon>
        <taxon>OSLEUM clade</taxon>
        <taxon>Lecanoromycetidae</taxon>
        <taxon>Caliciales</taxon>
        <taxon>Physciaceae</taxon>
        <taxon>Heterodermia</taxon>
    </lineage>
</organism>
<evidence type="ECO:0000256" key="1">
    <source>
        <dbReference type="SAM" id="MobiDB-lite"/>
    </source>
</evidence>
<sequence>MGPSKDPFTIKDPFARRSVMASHFQSNQPSLMASKFISYASEAMAHDAEAHGHTPIPSPTYLTLILEACLPLEKVTDIVRRQVPELEPVVEEQARLGLRGDEEAVRICRIRGAVKGWYNVLQDILTDEGDVYYLKRVPLMYRGEAIDAYRPTEHFPRPRPRPRKSAGEEEEGETPRSRSDGGAHGKRKASLGRFLHWHRKSLETPRSRSVS</sequence>
<accession>A0A8H3EUN0</accession>
<feature type="compositionally biased region" description="Basic and acidic residues" evidence="1">
    <location>
        <begin position="200"/>
        <end position="211"/>
    </location>
</feature>
<reference evidence="2" key="1">
    <citation type="submission" date="2021-03" db="EMBL/GenBank/DDBJ databases">
        <authorList>
            <person name="Tagirdzhanova G."/>
        </authorList>
    </citation>
    <scope>NUCLEOTIDE SEQUENCE</scope>
</reference>
<proteinExistence type="predicted"/>
<feature type="compositionally biased region" description="Basic residues" evidence="1">
    <location>
        <begin position="184"/>
        <end position="199"/>
    </location>
</feature>
<evidence type="ECO:0000313" key="2">
    <source>
        <dbReference type="EMBL" id="CAF9912964.1"/>
    </source>
</evidence>